<reference evidence="2" key="1">
    <citation type="submission" date="2018-05" db="EMBL/GenBank/DDBJ databases">
        <authorList>
            <person name="Lanie J.A."/>
            <person name="Ng W.-L."/>
            <person name="Kazmierczak K.M."/>
            <person name="Andrzejewski T.M."/>
            <person name="Davidsen T.M."/>
            <person name="Wayne K.J."/>
            <person name="Tettelin H."/>
            <person name="Glass J.I."/>
            <person name="Rusch D."/>
            <person name="Podicherti R."/>
            <person name="Tsui H.-C.T."/>
            <person name="Winkler M.E."/>
        </authorList>
    </citation>
    <scope>NUCLEOTIDE SEQUENCE</scope>
</reference>
<feature type="transmembrane region" description="Helical" evidence="1">
    <location>
        <begin position="6"/>
        <end position="26"/>
    </location>
</feature>
<organism evidence="2">
    <name type="scientific">marine metagenome</name>
    <dbReference type="NCBI Taxonomy" id="408172"/>
    <lineage>
        <taxon>unclassified sequences</taxon>
        <taxon>metagenomes</taxon>
        <taxon>ecological metagenomes</taxon>
    </lineage>
</organism>
<keyword evidence="1" id="KW-1133">Transmembrane helix</keyword>
<feature type="non-terminal residue" evidence="2">
    <location>
        <position position="1"/>
    </location>
</feature>
<accession>A0A382STT1</accession>
<keyword evidence="1" id="KW-0812">Transmembrane</keyword>
<dbReference type="AlphaFoldDB" id="A0A382STT1"/>
<gene>
    <name evidence="2" type="ORF">METZ01_LOCUS365836</name>
</gene>
<keyword evidence="1" id="KW-0472">Membrane</keyword>
<protein>
    <submittedName>
        <fullName evidence="2">Uncharacterized protein</fullName>
    </submittedName>
</protein>
<dbReference type="EMBL" id="UINC01131340">
    <property type="protein sequence ID" value="SVD12982.1"/>
    <property type="molecule type" value="Genomic_DNA"/>
</dbReference>
<feature type="non-terminal residue" evidence="2">
    <location>
        <position position="32"/>
    </location>
</feature>
<name>A0A382STT1_9ZZZZ</name>
<evidence type="ECO:0000313" key="2">
    <source>
        <dbReference type="EMBL" id="SVD12982.1"/>
    </source>
</evidence>
<proteinExistence type="predicted"/>
<evidence type="ECO:0000256" key="1">
    <source>
        <dbReference type="SAM" id="Phobius"/>
    </source>
</evidence>
<sequence length="32" mass="3581">VEQIYYYIIISALVGEYLLSTVSAVLNMNSIT</sequence>